<keyword evidence="2 5" id="KW-0132">Cell division</keyword>
<evidence type="ECO:0000256" key="4">
    <source>
        <dbReference type="ARBA" id="ARBA00023306"/>
    </source>
</evidence>
<comment type="similarity">
    <text evidence="5 6">Belongs to the FtsA/MreB family.</text>
</comment>
<keyword evidence="1 5" id="KW-1003">Cell membrane</keyword>
<dbReference type="Gene3D" id="3.30.420.40">
    <property type="match status" value="2"/>
</dbReference>
<comment type="subunit">
    <text evidence="5">Self-interacts. Interacts with FtsZ.</text>
</comment>
<feature type="domain" description="SHS2" evidence="7">
    <location>
        <begin position="11"/>
        <end position="202"/>
    </location>
</feature>
<evidence type="ECO:0000259" key="7">
    <source>
        <dbReference type="SMART" id="SM00842"/>
    </source>
</evidence>
<dbReference type="Pfam" id="PF02491">
    <property type="entry name" value="SHS2_FTSA"/>
    <property type="match status" value="1"/>
</dbReference>
<dbReference type="SUPFAM" id="SSF53067">
    <property type="entry name" value="Actin-like ATPase domain"/>
    <property type="match status" value="2"/>
</dbReference>
<gene>
    <name evidence="5 8" type="primary">ftsA</name>
    <name evidence="8" type="ORF">HBA54_08505</name>
</gene>
<dbReference type="InterPro" id="IPR020823">
    <property type="entry name" value="Cell_div_FtsA"/>
</dbReference>
<evidence type="ECO:0000256" key="6">
    <source>
        <dbReference type="PIRNR" id="PIRNR003101"/>
    </source>
</evidence>
<sequence>MRKGLIKGGLVAALDIGSSKVCCFIARSEGGEAPRVIGIGQQISRGIKGGAIVDMDLAEASVLNAVHAAEQMAGETIDRVIVNLSGGYPASTTVGVEVSLNGHEVGEADLRRAVEHGHQTQVQRQRDDQGRQMIHSIPTAYSIDGSRGIRDPRGMYGEHLGVHMHIITAAAGAVRNVSTCIQRCHLDPVAFAVSPYAAGLACLVEDERELGVTVIDMGGGTTTIAVFYENNVIFTDIIPVGGNHVTSDIARGLSTPLAHSERMKTLYGHVIAVPTDENELIDVPQVGEEDNAESQQIPRSLLVGIIQPRLEETLELVRSRLELSGFDKIAGRRVVLTGGACQLPGTRELASTVLDKQVRIGRPVAVQGLAEATSGPAFATCAGLLNYAVTADAAVPAEASLEAQEMGGLIGRLGHWFREHF</sequence>
<protein>
    <recommendedName>
        <fullName evidence="5 6">Cell division protein FtsA</fullName>
    </recommendedName>
</protein>
<reference evidence="8" key="1">
    <citation type="submission" date="2020-03" db="EMBL/GenBank/DDBJ databases">
        <title>Genome of Pelagibius litoralis DSM 21314T.</title>
        <authorList>
            <person name="Wang G."/>
        </authorList>
    </citation>
    <scope>NUCLEOTIDE SEQUENCE</scope>
    <source>
        <strain evidence="8">DSM 21314</strain>
    </source>
</reference>
<dbReference type="GO" id="GO:0043093">
    <property type="term" value="P:FtsZ-dependent cytokinesis"/>
    <property type="evidence" value="ECO:0007669"/>
    <property type="project" value="UniProtKB-UniRule"/>
</dbReference>
<comment type="function">
    <text evidence="5 6">Cell division protein that is involved in the assembly of the Z ring. May serve as a membrane anchor for the Z ring.</text>
</comment>
<dbReference type="InterPro" id="IPR043129">
    <property type="entry name" value="ATPase_NBD"/>
</dbReference>
<dbReference type="PIRSF" id="PIRSF003101">
    <property type="entry name" value="FtsA"/>
    <property type="match status" value="1"/>
</dbReference>
<dbReference type="Proteomes" id="UP000761264">
    <property type="component" value="Unassembled WGS sequence"/>
</dbReference>
<dbReference type="PANTHER" id="PTHR32432">
    <property type="entry name" value="CELL DIVISION PROTEIN FTSA-RELATED"/>
    <property type="match status" value="1"/>
</dbReference>
<organism evidence="8 9">
    <name type="scientific">Pelagibius litoralis</name>
    <dbReference type="NCBI Taxonomy" id="374515"/>
    <lineage>
        <taxon>Bacteria</taxon>
        <taxon>Pseudomonadati</taxon>
        <taxon>Pseudomonadota</taxon>
        <taxon>Alphaproteobacteria</taxon>
        <taxon>Rhodospirillales</taxon>
        <taxon>Rhodovibrionaceae</taxon>
        <taxon>Pelagibius</taxon>
    </lineage>
</organism>
<keyword evidence="3 5" id="KW-0472">Membrane</keyword>
<keyword evidence="4 5" id="KW-0131">Cell cycle</keyword>
<dbReference type="PANTHER" id="PTHR32432:SF4">
    <property type="entry name" value="CELL DIVISION PROTEIN FTSA"/>
    <property type="match status" value="1"/>
</dbReference>
<dbReference type="SMART" id="SM00842">
    <property type="entry name" value="FtsA"/>
    <property type="match status" value="1"/>
</dbReference>
<dbReference type="AlphaFoldDB" id="A0A967EXB1"/>
<evidence type="ECO:0000256" key="5">
    <source>
        <dbReference type="HAMAP-Rule" id="MF_02033"/>
    </source>
</evidence>
<comment type="caution">
    <text evidence="8">The sequence shown here is derived from an EMBL/GenBank/DDBJ whole genome shotgun (WGS) entry which is preliminary data.</text>
</comment>
<dbReference type="GO" id="GO:0032153">
    <property type="term" value="C:cell division site"/>
    <property type="evidence" value="ECO:0007669"/>
    <property type="project" value="UniProtKB-UniRule"/>
</dbReference>
<accession>A0A967EXB1</accession>
<evidence type="ECO:0000256" key="1">
    <source>
        <dbReference type="ARBA" id="ARBA00022475"/>
    </source>
</evidence>
<dbReference type="NCBIfam" id="TIGR01174">
    <property type="entry name" value="ftsA"/>
    <property type="match status" value="1"/>
</dbReference>
<dbReference type="InterPro" id="IPR003494">
    <property type="entry name" value="SHS2_FtsA"/>
</dbReference>
<evidence type="ECO:0000256" key="2">
    <source>
        <dbReference type="ARBA" id="ARBA00022618"/>
    </source>
</evidence>
<keyword evidence="9" id="KW-1185">Reference proteome</keyword>
<dbReference type="GO" id="GO:0009898">
    <property type="term" value="C:cytoplasmic side of plasma membrane"/>
    <property type="evidence" value="ECO:0007669"/>
    <property type="project" value="UniProtKB-UniRule"/>
</dbReference>
<dbReference type="CDD" id="cd24048">
    <property type="entry name" value="ASKHA_NBD_FtsA"/>
    <property type="match status" value="1"/>
</dbReference>
<name>A0A967EXB1_9PROT</name>
<evidence type="ECO:0000256" key="3">
    <source>
        <dbReference type="ARBA" id="ARBA00023136"/>
    </source>
</evidence>
<dbReference type="HAMAP" id="MF_02033">
    <property type="entry name" value="FtsA"/>
    <property type="match status" value="1"/>
</dbReference>
<comment type="subcellular location">
    <subcellularLocation>
        <location evidence="5">Cell membrane</location>
        <topology evidence="5">Peripheral membrane protein</topology>
        <orientation evidence="5">Cytoplasmic side</orientation>
    </subcellularLocation>
    <text evidence="5">Localizes to the Z ring in an FtsZ-dependent manner. Targeted to the membrane through a conserved C-terminal amphipathic helix.</text>
</comment>
<dbReference type="Gene3D" id="3.30.1490.110">
    <property type="match status" value="1"/>
</dbReference>
<proteinExistence type="inferred from homology"/>
<evidence type="ECO:0000313" key="9">
    <source>
        <dbReference type="Proteomes" id="UP000761264"/>
    </source>
</evidence>
<dbReference type="Pfam" id="PF14450">
    <property type="entry name" value="FtsA"/>
    <property type="match status" value="1"/>
</dbReference>
<dbReference type="InterPro" id="IPR050696">
    <property type="entry name" value="FtsA/MreB"/>
</dbReference>
<dbReference type="RefSeq" id="WP_167223414.1">
    <property type="nucleotide sequence ID" value="NZ_JAAQPH010000005.1"/>
</dbReference>
<evidence type="ECO:0000313" key="8">
    <source>
        <dbReference type="EMBL" id="NIA68630.1"/>
    </source>
</evidence>
<dbReference type="EMBL" id="JAAQPH010000005">
    <property type="protein sequence ID" value="NIA68630.1"/>
    <property type="molecule type" value="Genomic_DNA"/>
</dbReference>